<keyword evidence="1" id="KW-0472">Membrane</keyword>
<dbReference type="PANTHER" id="PTHR37305:SF1">
    <property type="entry name" value="MEMBRANE PROTEIN"/>
    <property type="match status" value="1"/>
</dbReference>
<gene>
    <name evidence="2" type="ORF">EF834_11390</name>
</gene>
<feature type="transmembrane region" description="Helical" evidence="1">
    <location>
        <begin position="180"/>
        <end position="200"/>
    </location>
</feature>
<evidence type="ECO:0000313" key="3">
    <source>
        <dbReference type="Proteomes" id="UP000284333"/>
    </source>
</evidence>
<dbReference type="EMBL" id="RKLN01000003">
    <property type="protein sequence ID" value="RVW03675.1"/>
    <property type="molecule type" value="Genomic_DNA"/>
</dbReference>
<keyword evidence="1" id="KW-1133">Transmembrane helix</keyword>
<feature type="transmembrane region" description="Helical" evidence="1">
    <location>
        <begin position="414"/>
        <end position="440"/>
    </location>
</feature>
<name>A0A3S3BKS9_9NOCA</name>
<protein>
    <submittedName>
        <fullName evidence="2">Anibiotic ABC transporter</fullName>
    </submittedName>
</protein>
<sequence length="549" mass="57747">MTTQVERTQQVTRPADASTTDPLAGTWTLTRLALRVDRIRLPAWVIGVGGSTVLLASSYGTLYPTVESRQARAALIESPAATALAGPGYGLSDYTLGAMVANEIAGITMAAVAIMSVLLVTLHLRTEEETGRAEMLRAGVVGRFAPITSGLAVVLLANLLISLVLGLGLSAVGLPALGSWNLAASVFMVGLVFGATSALFSQVTEHARTASGLGLVAVAVAYLLRAVGDVRAKESGSTFSWLSPIGWGQATRAYVDERWWPLLLGLAAVVVGVVLAYLLVGRRDVGAGLIAPRGGRPRASRALAGITTLTLRLQRNQIVAWGLGVVVWAVPIGALGEQVAEFVDQDPRLAELLPGGEGNATQGAFALYLVILMVMACMYALTAIQSARNEETAGRAEDVLSRPVSRWRWLGAQLVVLTIVTVLIVLATGIVMGITAAVTLDDGSMFGRLVGAAANGLPATLSVVGLTAAVYAWFPRLLAVVWAYLGYMLVIGMFLEVLPDWTGWASPFHLTPNMPADEFNAAPLIVLLVVAVAFYALALVGFRRRDVPS</sequence>
<feature type="transmembrane region" description="Helical" evidence="1">
    <location>
        <begin position="104"/>
        <end position="124"/>
    </location>
</feature>
<feature type="transmembrane region" description="Helical" evidence="1">
    <location>
        <begin position="259"/>
        <end position="280"/>
    </location>
</feature>
<organism evidence="2 3">
    <name type="scientific">Rhodococcus spongiicola</name>
    <dbReference type="NCBI Taxonomy" id="2487352"/>
    <lineage>
        <taxon>Bacteria</taxon>
        <taxon>Bacillati</taxon>
        <taxon>Actinomycetota</taxon>
        <taxon>Actinomycetes</taxon>
        <taxon>Mycobacteriales</taxon>
        <taxon>Nocardiaceae</taxon>
        <taxon>Rhodococcus</taxon>
    </lineage>
</organism>
<feature type="transmembrane region" description="Helical" evidence="1">
    <location>
        <begin position="144"/>
        <end position="168"/>
    </location>
</feature>
<feature type="transmembrane region" description="Helical" evidence="1">
    <location>
        <begin position="521"/>
        <end position="542"/>
    </location>
</feature>
<feature type="transmembrane region" description="Helical" evidence="1">
    <location>
        <begin position="318"/>
        <end position="340"/>
    </location>
</feature>
<evidence type="ECO:0000256" key="1">
    <source>
        <dbReference type="SAM" id="Phobius"/>
    </source>
</evidence>
<reference evidence="2 3" key="1">
    <citation type="submission" date="2018-11" db="EMBL/GenBank/DDBJ databases">
        <title>Rhodococcus spongicola sp. nov. and Rhodococcus xishaensis sp. nov. from marine sponges.</title>
        <authorList>
            <person name="Li L."/>
            <person name="Lin H.W."/>
        </authorList>
    </citation>
    <scope>NUCLEOTIDE SEQUENCE [LARGE SCALE GENOMIC DNA]</scope>
    <source>
        <strain evidence="2 3">LHW50502</strain>
    </source>
</reference>
<feature type="transmembrane region" description="Helical" evidence="1">
    <location>
        <begin position="212"/>
        <end position="228"/>
    </location>
</feature>
<dbReference type="AlphaFoldDB" id="A0A3S3BKS9"/>
<feature type="transmembrane region" description="Helical" evidence="1">
    <location>
        <begin position="360"/>
        <end position="381"/>
    </location>
</feature>
<evidence type="ECO:0000313" key="2">
    <source>
        <dbReference type="EMBL" id="RVW03675.1"/>
    </source>
</evidence>
<dbReference type="Proteomes" id="UP000284333">
    <property type="component" value="Unassembled WGS sequence"/>
</dbReference>
<dbReference type="PANTHER" id="PTHR37305">
    <property type="entry name" value="INTEGRAL MEMBRANE PROTEIN-RELATED"/>
    <property type="match status" value="1"/>
</dbReference>
<comment type="caution">
    <text evidence="2">The sequence shown here is derived from an EMBL/GenBank/DDBJ whole genome shotgun (WGS) entry which is preliminary data.</text>
</comment>
<keyword evidence="3" id="KW-1185">Reference proteome</keyword>
<feature type="transmembrane region" description="Helical" evidence="1">
    <location>
        <begin position="41"/>
        <end position="62"/>
    </location>
</feature>
<proteinExistence type="predicted"/>
<accession>A0A3S3BKS9</accession>
<dbReference type="RefSeq" id="WP_127947278.1">
    <property type="nucleotide sequence ID" value="NZ_RKLN01000003.1"/>
</dbReference>
<feature type="transmembrane region" description="Helical" evidence="1">
    <location>
        <begin position="481"/>
        <end position="501"/>
    </location>
</feature>
<keyword evidence="1" id="KW-0812">Transmembrane</keyword>
<feature type="transmembrane region" description="Helical" evidence="1">
    <location>
        <begin position="452"/>
        <end position="474"/>
    </location>
</feature>
<dbReference type="OrthoDB" id="2014935at2"/>